<name>A0A0F9FFK0_9ZZZZ</name>
<dbReference type="AlphaFoldDB" id="A0A0F9FFK0"/>
<accession>A0A0F9FFK0</accession>
<dbReference type="EMBL" id="LAZR01032791">
    <property type="protein sequence ID" value="KKL49897.1"/>
    <property type="molecule type" value="Genomic_DNA"/>
</dbReference>
<organism evidence="1">
    <name type="scientific">marine sediment metagenome</name>
    <dbReference type="NCBI Taxonomy" id="412755"/>
    <lineage>
        <taxon>unclassified sequences</taxon>
        <taxon>metagenomes</taxon>
        <taxon>ecological metagenomes</taxon>
    </lineage>
</organism>
<reference evidence="1" key="1">
    <citation type="journal article" date="2015" name="Nature">
        <title>Complex archaea that bridge the gap between prokaryotes and eukaryotes.</title>
        <authorList>
            <person name="Spang A."/>
            <person name="Saw J.H."/>
            <person name="Jorgensen S.L."/>
            <person name="Zaremba-Niedzwiedzka K."/>
            <person name="Martijn J."/>
            <person name="Lind A.E."/>
            <person name="van Eijk R."/>
            <person name="Schleper C."/>
            <person name="Guy L."/>
            <person name="Ettema T.J."/>
        </authorList>
    </citation>
    <scope>NUCLEOTIDE SEQUENCE</scope>
</reference>
<comment type="caution">
    <text evidence="1">The sequence shown here is derived from an EMBL/GenBank/DDBJ whole genome shotgun (WGS) entry which is preliminary data.</text>
</comment>
<dbReference type="Pfam" id="PF13385">
    <property type="entry name" value="Laminin_G_3"/>
    <property type="match status" value="1"/>
</dbReference>
<evidence type="ECO:0000313" key="1">
    <source>
        <dbReference type="EMBL" id="KKL49897.1"/>
    </source>
</evidence>
<dbReference type="Gene3D" id="2.60.120.200">
    <property type="match status" value="2"/>
</dbReference>
<dbReference type="InterPro" id="IPR013320">
    <property type="entry name" value="ConA-like_dom_sf"/>
</dbReference>
<gene>
    <name evidence="1" type="ORF">LCGC14_2310890</name>
</gene>
<dbReference type="SUPFAM" id="SSF49899">
    <property type="entry name" value="Concanavalin A-like lectins/glucanases"/>
    <property type="match status" value="1"/>
</dbReference>
<evidence type="ECO:0008006" key="2">
    <source>
        <dbReference type="Google" id="ProtNLM"/>
    </source>
</evidence>
<feature type="non-terminal residue" evidence="1">
    <location>
        <position position="349"/>
    </location>
</feature>
<protein>
    <recommendedName>
        <fullName evidence="2">LamG-like jellyroll fold domain-containing protein</fullName>
    </recommendedName>
</protein>
<proteinExistence type="predicted"/>
<sequence>MIKLSGNDLTFGKNTVSQSGQRMITKSGIREKVLSGKRVTGFHWNGHRFPPPTSGSVLYMPGYPAQGSTILDYSSDYVLHFTGSATSNVNCGAIHNASAKLWVSFWFRLDSAFSSASGTAQYLFGKRLSAQDRLVCYLLHTTGRLSFVKEAGDVILFTISSAETSWVADTWYHVIVSISDVAGARMIIDGGAAVTDADATAAPNGGDFVIGDRDDPGGGDGIIGEMKEVVCGTDDLSAPEEAALYAGTLPGDEDNYWKLDEGTGTTAYDTAGSDDGTIDSAPSWEGNGLPGGNDGTIVGASWYQLPTGLWYLDYDGSDDKVAVSDGASIQNLFDGGGTYEVWVNIDSDG</sequence>